<dbReference type="Proteomes" id="UP000184253">
    <property type="component" value="Unassembled WGS sequence"/>
</dbReference>
<name>A0ABD7M9F3_MICLU</name>
<accession>A0ABD7M9F3</accession>
<proteinExistence type="predicted"/>
<feature type="region of interest" description="Disordered" evidence="1">
    <location>
        <begin position="98"/>
        <end position="130"/>
    </location>
</feature>
<dbReference type="EMBL" id="FRCE01000011">
    <property type="protein sequence ID" value="SHL77761.1"/>
    <property type="molecule type" value="Genomic_DNA"/>
</dbReference>
<comment type="caution">
    <text evidence="2">The sequence shown here is derived from an EMBL/GenBank/DDBJ whole genome shotgun (WGS) entry which is preliminary data.</text>
</comment>
<gene>
    <name evidence="2" type="ORF">SAMN04487849_1112</name>
</gene>
<dbReference type="AlphaFoldDB" id="A0ABD7M9F3"/>
<evidence type="ECO:0000313" key="2">
    <source>
        <dbReference type="EMBL" id="SHL77761.1"/>
    </source>
</evidence>
<feature type="region of interest" description="Disordered" evidence="1">
    <location>
        <begin position="50"/>
        <end position="69"/>
    </location>
</feature>
<organism evidence="2 3">
    <name type="scientific">Micrococcus luteus</name>
    <name type="common">Micrococcus lysodeikticus</name>
    <dbReference type="NCBI Taxonomy" id="1270"/>
    <lineage>
        <taxon>Bacteria</taxon>
        <taxon>Bacillati</taxon>
        <taxon>Actinomycetota</taxon>
        <taxon>Actinomycetes</taxon>
        <taxon>Micrococcales</taxon>
        <taxon>Micrococcaceae</taxon>
        <taxon>Micrococcus</taxon>
    </lineage>
</organism>
<dbReference type="RefSeq" id="WP_073117133.1">
    <property type="nucleotide sequence ID" value="NZ_FRCE01000011.1"/>
</dbReference>
<sequence length="130" mass="14613">MSAYDFATYPTDPDSMSEYLQEREAAGNPMTRAEAEAYIEWNTAKEMELTERRERMTTPAERAGQEGFRREDELMGAIFDLEDARSEVEALVEAAEDAERAAAGKRPVKRERDIIAPEGFSGMGATPRGW</sequence>
<protein>
    <submittedName>
        <fullName evidence="2">Uncharacterized protein</fullName>
    </submittedName>
</protein>
<evidence type="ECO:0000256" key="1">
    <source>
        <dbReference type="SAM" id="MobiDB-lite"/>
    </source>
</evidence>
<reference evidence="2 3" key="1">
    <citation type="submission" date="2016-11" db="EMBL/GenBank/DDBJ databases">
        <authorList>
            <person name="Varghese N."/>
            <person name="Submissions S."/>
        </authorList>
    </citation>
    <scope>NUCLEOTIDE SEQUENCE [LARGE SCALE GENOMIC DNA]</scope>
    <source>
        <strain evidence="2 3">VTM4R57</strain>
    </source>
</reference>
<evidence type="ECO:0000313" key="3">
    <source>
        <dbReference type="Proteomes" id="UP000184253"/>
    </source>
</evidence>